<sequence length="204" mass="23580">MSESIGEQASKNIVCLSKNLELEEYRTLIGFIAAACRYEVKHHVKQVLKRTSCFKLIAALFVTGDSERNTVILDTFMPILVRELKTSSKFSQSVHLINFLFSGDEELSKLTHEVCSLIKKKIGDDEYMNRVAMCQKNASEKITDRKRKIRELAVTAPEDAAELKRKKNKKKTEVRKRKLDEIKPYRAMKRRAAEQRKAQENEED</sequence>
<dbReference type="PANTHER" id="PTHR17695:SF11">
    <property type="entry name" value="SMALL SUBUNIT PROCESSOME COMPONENT 20 HOMOLOG"/>
    <property type="match status" value="1"/>
</dbReference>
<dbReference type="eggNOG" id="KOG1823">
    <property type="taxonomic scope" value="Eukaryota"/>
</dbReference>
<evidence type="ECO:0000256" key="1">
    <source>
        <dbReference type="SAM" id="MobiDB-lite"/>
    </source>
</evidence>
<dbReference type="PANTHER" id="PTHR17695">
    <property type="entry name" value="SMALL SUBUNIT PROCESSOME COMPONENT 20 HOMOLOG"/>
    <property type="match status" value="1"/>
</dbReference>
<dbReference type="GO" id="GO:0032040">
    <property type="term" value="C:small-subunit processome"/>
    <property type="evidence" value="ECO:0007669"/>
    <property type="project" value="TreeGrafter"/>
</dbReference>
<evidence type="ECO:0000313" key="4">
    <source>
        <dbReference type="Proteomes" id="UP000008068"/>
    </source>
</evidence>
<name>G0MZR0_CAEBE</name>
<feature type="compositionally biased region" description="Basic and acidic residues" evidence="1">
    <location>
        <begin position="191"/>
        <end position="204"/>
    </location>
</feature>
<feature type="domain" description="U3 small nucleolar RNA-associated protein 20 C-terminal" evidence="2">
    <location>
        <begin position="1"/>
        <end position="181"/>
    </location>
</feature>
<dbReference type="GO" id="GO:0030686">
    <property type="term" value="C:90S preribosome"/>
    <property type="evidence" value="ECO:0007669"/>
    <property type="project" value="TreeGrafter"/>
</dbReference>
<dbReference type="InterPro" id="IPR052575">
    <property type="entry name" value="SSU_processome_comp_20"/>
</dbReference>
<feature type="region of interest" description="Disordered" evidence="1">
    <location>
        <begin position="160"/>
        <end position="204"/>
    </location>
</feature>
<dbReference type="InterPro" id="IPR057525">
    <property type="entry name" value="UTP20_C"/>
</dbReference>
<accession>G0MZR0</accession>
<organism evidence="4">
    <name type="scientific">Caenorhabditis brenneri</name>
    <name type="common">Nematode worm</name>
    <dbReference type="NCBI Taxonomy" id="135651"/>
    <lineage>
        <taxon>Eukaryota</taxon>
        <taxon>Metazoa</taxon>
        <taxon>Ecdysozoa</taxon>
        <taxon>Nematoda</taxon>
        <taxon>Chromadorea</taxon>
        <taxon>Rhabditida</taxon>
        <taxon>Rhabditina</taxon>
        <taxon>Rhabditomorpha</taxon>
        <taxon>Rhabditoidea</taxon>
        <taxon>Rhabditidae</taxon>
        <taxon>Peloderinae</taxon>
        <taxon>Caenorhabditis</taxon>
    </lineage>
</organism>
<dbReference type="AlphaFoldDB" id="G0MZR0"/>
<dbReference type="STRING" id="135651.G0MZR0"/>
<reference evidence="4" key="1">
    <citation type="submission" date="2011-07" db="EMBL/GenBank/DDBJ databases">
        <authorList>
            <consortium name="Caenorhabditis brenneri Sequencing and Analysis Consortium"/>
            <person name="Wilson R.K."/>
        </authorList>
    </citation>
    <scope>NUCLEOTIDE SEQUENCE [LARGE SCALE GENOMIC DNA]</scope>
    <source>
        <strain evidence="4">PB2801</strain>
    </source>
</reference>
<feature type="compositionally biased region" description="Basic residues" evidence="1">
    <location>
        <begin position="164"/>
        <end position="177"/>
    </location>
</feature>
<keyword evidence="4" id="KW-1185">Reference proteome</keyword>
<dbReference type="Pfam" id="PF23099">
    <property type="entry name" value="UTP20_C"/>
    <property type="match status" value="1"/>
</dbReference>
<gene>
    <name evidence="3" type="ORF">CAEBREN_31438</name>
</gene>
<dbReference type="EMBL" id="GL379822">
    <property type="protein sequence ID" value="EGT48270.1"/>
    <property type="molecule type" value="Genomic_DNA"/>
</dbReference>
<dbReference type="InParanoid" id="G0MZR0"/>
<evidence type="ECO:0000313" key="3">
    <source>
        <dbReference type="EMBL" id="EGT48270.1"/>
    </source>
</evidence>
<dbReference type="OrthoDB" id="360653at2759"/>
<proteinExistence type="predicted"/>
<dbReference type="Proteomes" id="UP000008068">
    <property type="component" value="Unassembled WGS sequence"/>
</dbReference>
<evidence type="ECO:0000259" key="2">
    <source>
        <dbReference type="Pfam" id="PF23099"/>
    </source>
</evidence>
<dbReference type="HOGENOM" id="CLU_1344303_0_0_1"/>
<protein>
    <recommendedName>
        <fullName evidence="2">U3 small nucleolar RNA-associated protein 20 C-terminal domain-containing protein</fullName>
    </recommendedName>
</protein>